<reference evidence="1" key="1">
    <citation type="submission" date="2022-10" db="EMBL/GenBank/DDBJ databases">
        <title>Puccinia triticina Genome sequencing and assembly.</title>
        <authorList>
            <person name="Li C."/>
        </authorList>
    </citation>
    <scope>NUCLEOTIDE SEQUENCE</scope>
    <source>
        <strain evidence="1">Pt15</strain>
    </source>
</reference>
<dbReference type="EMBL" id="CP110421">
    <property type="protein sequence ID" value="WAQ81349.1"/>
    <property type="molecule type" value="Genomic_DNA"/>
</dbReference>
<sequence>MEKIRHQPLDTLCRIVVKDPEYKRLTITNKLELDQAYRDYHVALSRKQSAHPRWKLL</sequence>
<gene>
    <name evidence="1" type="ORF">PtA15_1A689</name>
</gene>
<name>A0ABY7C8M6_9BASI</name>
<evidence type="ECO:0000313" key="2">
    <source>
        <dbReference type="Proteomes" id="UP001164743"/>
    </source>
</evidence>
<dbReference type="RefSeq" id="XP_053016904.1">
    <property type="nucleotide sequence ID" value="XM_053165742.1"/>
</dbReference>
<organism evidence="1 2">
    <name type="scientific">Puccinia triticina</name>
    <dbReference type="NCBI Taxonomy" id="208348"/>
    <lineage>
        <taxon>Eukaryota</taxon>
        <taxon>Fungi</taxon>
        <taxon>Dikarya</taxon>
        <taxon>Basidiomycota</taxon>
        <taxon>Pucciniomycotina</taxon>
        <taxon>Pucciniomycetes</taxon>
        <taxon>Pucciniales</taxon>
        <taxon>Pucciniaceae</taxon>
        <taxon>Puccinia</taxon>
    </lineage>
</organism>
<accession>A0ABY7C8M6</accession>
<keyword evidence="2" id="KW-1185">Reference proteome</keyword>
<dbReference type="Proteomes" id="UP001164743">
    <property type="component" value="Chromosome 1A"/>
</dbReference>
<dbReference type="GeneID" id="77806637"/>
<proteinExistence type="predicted"/>
<protein>
    <submittedName>
        <fullName evidence="1">Uncharacterized protein</fullName>
    </submittedName>
</protein>
<evidence type="ECO:0000313" key="1">
    <source>
        <dbReference type="EMBL" id="WAQ81349.1"/>
    </source>
</evidence>